<dbReference type="Proteomes" id="UP001159363">
    <property type="component" value="Chromosome 4"/>
</dbReference>
<feature type="domain" description="Smr" evidence="1">
    <location>
        <begin position="42"/>
        <end position="108"/>
    </location>
</feature>
<evidence type="ECO:0000313" key="2">
    <source>
        <dbReference type="EMBL" id="KAJ8882705.1"/>
    </source>
</evidence>
<dbReference type="PANTHER" id="PTHR46535:SF1">
    <property type="entry name" value="NEDD4-BINDING PROTEIN 2"/>
    <property type="match status" value="1"/>
</dbReference>
<dbReference type="Pfam" id="PF01713">
    <property type="entry name" value="Smr"/>
    <property type="match status" value="1"/>
</dbReference>
<reference evidence="2 3" key="1">
    <citation type="submission" date="2023-02" db="EMBL/GenBank/DDBJ databases">
        <title>LHISI_Scaffold_Assembly.</title>
        <authorList>
            <person name="Stuart O.P."/>
            <person name="Cleave R."/>
            <person name="Magrath M.J.L."/>
            <person name="Mikheyev A.S."/>
        </authorList>
    </citation>
    <scope>NUCLEOTIDE SEQUENCE [LARGE SCALE GENOMIC DNA]</scope>
    <source>
        <strain evidence="2">Daus_M_001</strain>
        <tissue evidence="2">Leg muscle</tissue>
    </source>
</reference>
<dbReference type="EMBL" id="JARBHB010000005">
    <property type="protein sequence ID" value="KAJ8882705.1"/>
    <property type="molecule type" value="Genomic_DNA"/>
</dbReference>
<gene>
    <name evidence="2" type="ORF">PR048_014517</name>
</gene>
<name>A0ABQ9HEE8_9NEOP</name>
<accession>A0ABQ9HEE8</accession>
<dbReference type="InterPro" id="IPR002625">
    <property type="entry name" value="Smr_dom"/>
</dbReference>
<dbReference type="InterPro" id="IPR052772">
    <property type="entry name" value="Endo/PolyKinase_Domain-Protein"/>
</dbReference>
<protein>
    <recommendedName>
        <fullName evidence="1">Smr domain-containing protein</fullName>
    </recommendedName>
</protein>
<dbReference type="SUPFAM" id="SSF160443">
    <property type="entry name" value="SMR domain-like"/>
    <property type="match status" value="1"/>
</dbReference>
<dbReference type="InterPro" id="IPR036063">
    <property type="entry name" value="Smr_dom_sf"/>
</dbReference>
<proteinExistence type="predicted"/>
<dbReference type="SMART" id="SM00463">
    <property type="entry name" value="SMR"/>
    <property type="match status" value="1"/>
</dbReference>
<keyword evidence="3" id="KW-1185">Reference proteome</keyword>
<dbReference type="Gene3D" id="3.30.1370.110">
    <property type="match status" value="1"/>
</dbReference>
<sequence>MVMWEVRVVNAELHKRYVDDANVRAASFLLSYHSLSHFTTTLDLHFLQVPEALQVLDIFLDAHVSNLQDSGQLRRTLYIITGRGMHSMGGRARLRPAVTHHLKEKGLR</sequence>
<evidence type="ECO:0000259" key="1">
    <source>
        <dbReference type="PROSITE" id="PS50828"/>
    </source>
</evidence>
<dbReference type="PANTHER" id="PTHR46535">
    <property type="entry name" value="NEDD4-BINDING PROTEIN 2"/>
    <property type="match status" value="1"/>
</dbReference>
<evidence type="ECO:0000313" key="3">
    <source>
        <dbReference type="Proteomes" id="UP001159363"/>
    </source>
</evidence>
<organism evidence="2 3">
    <name type="scientific">Dryococelus australis</name>
    <dbReference type="NCBI Taxonomy" id="614101"/>
    <lineage>
        <taxon>Eukaryota</taxon>
        <taxon>Metazoa</taxon>
        <taxon>Ecdysozoa</taxon>
        <taxon>Arthropoda</taxon>
        <taxon>Hexapoda</taxon>
        <taxon>Insecta</taxon>
        <taxon>Pterygota</taxon>
        <taxon>Neoptera</taxon>
        <taxon>Polyneoptera</taxon>
        <taxon>Phasmatodea</taxon>
        <taxon>Verophasmatodea</taxon>
        <taxon>Anareolatae</taxon>
        <taxon>Phasmatidae</taxon>
        <taxon>Eurycanthinae</taxon>
        <taxon>Dryococelus</taxon>
    </lineage>
</organism>
<comment type="caution">
    <text evidence="2">The sequence shown here is derived from an EMBL/GenBank/DDBJ whole genome shotgun (WGS) entry which is preliminary data.</text>
</comment>
<dbReference type="PROSITE" id="PS50828">
    <property type="entry name" value="SMR"/>
    <property type="match status" value="1"/>
</dbReference>